<evidence type="ECO:0000313" key="4">
    <source>
        <dbReference type="Proteomes" id="UP000190061"/>
    </source>
</evidence>
<keyword evidence="2" id="KW-0732">Signal</keyword>
<evidence type="ECO:0000313" key="3">
    <source>
        <dbReference type="EMBL" id="SKA18726.1"/>
    </source>
</evidence>
<keyword evidence="1" id="KW-0472">Membrane</keyword>
<gene>
    <name evidence="3" type="ORF">SAMN02745674_02338</name>
</gene>
<keyword evidence="1" id="KW-1133">Transmembrane helix</keyword>
<proteinExistence type="predicted"/>
<dbReference type="AlphaFoldDB" id="A0A1T4RSB0"/>
<dbReference type="Pfam" id="PF13163">
    <property type="entry name" value="DUF3999"/>
    <property type="match status" value="1"/>
</dbReference>
<dbReference type="RefSeq" id="WP_143814287.1">
    <property type="nucleotide sequence ID" value="NZ_FUXP01000010.1"/>
</dbReference>
<accession>A0A1T4RSB0</accession>
<keyword evidence="1" id="KW-0812">Transmembrane</keyword>
<feature type="transmembrane region" description="Helical" evidence="1">
    <location>
        <begin position="432"/>
        <end position="453"/>
    </location>
</feature>
<dbReference type="InterPro" id="IPR025060">
    <property type="entry name" value="DUF3999"/>
</dbReference>
<feature type="chain" id="PRO_5012549579" description="DUF3999 domain-containing protein" evidence="2">
    <location>
        <begin position="20"/>
        <end position="460"/>
    </location>
</feature>
<protein>
    <recommendedName>
        <fullName evidence="5">DUF3999 domain-containing protein</fullName>
    </recommendedName>
</protein>
<reference evidence="3 4" key="1">
    <citation type="submission" date="2017-02" db="EMBL/GenBank/DDBJ databases">
        <authorList>
            <person name="Peterson S.W."/>
        </authorList>
    </citation>
    <scope>NUCLEOTIDE SEQUENCE [LARGE SCALE GENOMIC DNA]</scope>
    <source>
        <strain evidence="3 4">DSM 21749</strain>
    </source>
</reference>
<evidence type="ECO:0000256" key="2">
    <source>
        <dbReference type="SAM" id="SignalP"/>
    </source>
</evidence>
<dbReference type="EMBL" id="FUXP01000010">
    <property type="protein sequence ID" value="SKA18726.1"/>
    <property type="molecule type" value="Genomic_DNA"/>
</dbReference>
<dbReference type="Proteomes" id="UP000190061">
    <property type="component" value="Unassembled WGS sequence"/>
</dbReference>
<keyword evidence="4" id="KW-1185">Reference proteome</keyword>
<evidence type="ECO:0000256" key="1">
    <source>
        <dbReference type="SAM" id="Phobius"/>
    </source>
</evidence>
<evidence type="ECO:0008006" key="5">
    <source>
        <dbReference type="Google" id="ProtNLM"/>
    </source>
</evidence>
<dbReference type="STRING" id="1122188.SAMN02745674_02338"/>
<sequence length="460" mass="50022">MKPWLIVPALLLACLPALAELPREATAQYAMEWPVKLPVGETGGAYRVELPEEVYEQVTRHDARDLEILDSDGSPVPSALFATEAVPAREPGRLDIPFFDLGPVDFSGGQPSLDGLRVRARRDGAGDVVELLVGEVQSPGDGSSAWLLDARLPGQDPRAPDVAALELEWDAHEGPLDSPYRVEGSDDLNHWEVLVPSVRLLDLQRDGRRLQQRRIDLPRSMDYLRLVPLAAGPGLELSGVKAVPATNVASPPARWMSLSPAAGTEGEWLYTLPARIPASLADLSLEGAHAAHWRLESREQGDAPWRLRAGPWLAYRVDAGDMSAPRVLGQSVRDRSWRLSSEDGTGEPPALRLGYRPESIVFVAQGTPPYRLVAGSARTRRAEYPVRALVDALRARHGEDWQPAAASLGEARELAGDAALQPAPPERDWRSWSLWFVLVLGALVVGGLALSLLRRTPVGG</sequence>
<organism evidence="3 4">
    <name type="scientific">Lysobacter spongiicola DSM 21749</name>
    <dbReference type="NCBI Taxonomy" id="1122188"/>
    <lineage>
        <taxon>Bacteria</taxon>
        <taxon>Pseudomonadati</taxon>
        <taxon>Pseudomonadota</taxon>
        <taxon>Gammaproteobacteria</taxon>
        <taxon>Lysobacterales</taxon>
        <taxon>Lysobacteraceae</taxon>
        <taxon>Novilysobacter</taxon>
    </lineage>
</organism>
<dbReference type="OrthoDB" id="5405606at2"/>
<feature type="signal peptide" evidence="2">
    <location>
        <begin position="1"/>
        <end position="19"/>
    </location>
</feature>
<name>A0A1T4RSB0_9GAMM</name>